<evidence type="ECO:0000313" key="1">
    <source>
        <dbReference type="EMBL" id="KAJ7326395.1"/>
    </source>
</evidence>
<dbReference type="Proteomes" id="UP001218218">
    <property type="component" value="Unassembled WGS sequence"/>
</dbReference>
<accession>A0AAD7EHY3</accession>
<sequence>MAFHHLYSDEPLAQYFKDVRRFHGGGLAKSSSKSTLVGDKNSDNKKFVEKKHSIPVGPAKFNFNRTLRVPDNASNYALPPVWPCILELTKKHAPRVWELSPLRRHRTTRTLPAHIKQRGGYLMVIALMPLLAVNVTRNHQMACNIMSSEGGNHGSTG</sequence>
<protein>
    <submittedName>
        <fullName evidence="1">Uncharacterized protein</fullName>
    </submittedName>
</protein>
<keyword evidence="2" id="KW-1185">Reference proteome</keyword>
<proteinExistence type="predicted"/>
<dbReference type="AlphaFoldDB" id="A0AAD7EHY3"/>
<gene>
    <name evidence="1" type="ORF">DFH08DRAFT_885724</name>
</gene>
<dbReference type="EMBL" id="JARIHO010000042">
    <property type="protein sequence ID" value="KAJ7326395.1"/>
    <property type="molecule type" value="Genomic_DNA"/>
</dbReference>
<reference evidence="1" key="1">
    <citation type="submission" date="2023-03" db="EMBL/GenBank/DDBJ databases">
        <title>Massive genome expansion in bonnet fungi (Mycena s.s.) driven by repeated elements and novel gene families across ecological guilds.</title>
        <authorList>
            <consortium name="Lawrence Berkeley National Laboratory"/>
            <person name="Harder C.B."/>
            <person name="Miyauchi S."/>
            <person name="Viragh M."/>
            <person name="Kuo A."/>
            <person name="Thoen E."/>
            <person name="Andreopoulos B."/>
            <person name="Lu D."/>
            <person name="Skrede I."/>
            <person name="Drula E."/>
            <person name="Henrissat B."/>
            <person name="Morin E."/>
            <person name="Kohler A."/>
            <person name="Barry K."/>
            <person name="LaButti K."/>
            <person name="Morin E."/>
            <person name="Salamov A."/>
            <person name="Lipzen A."/>
            <person name="Mereny Z."/>
            <person name="Hegedus B."/>
            <person name="Baldrian P."/>
            <person name="Stursova M."/>
            <person name="Weitz H."/>
            <person name="Taylor A."/>
            <person name="Grigoriev I.V."/>
            <person name="Nagy L.G."/>
            <person name="Martin F."/>
            <person name="Kauserud H."/>
        </authorList>
    </citation>
    <scope>NUCLEOTIDE SEQUENCE</scope>
    <source>
        <strain evidence="1">CBHHK002</strain>
    </source>
</reference>
<evidence type="ECO:0000313" key="2">
    <source>
        <dbReference type="Proteomes" id="UP001218218"/>
    </source>
</evidence>
<comment type="caution">
    <text evidence="1">The sequence shown here is derived from an EMBL/GenBank/DDBJ whole genome shotgun (WGS) entry which is preliminary data.</text>
</comment>
<name>A0AAD7EHY3_9AGAR</name>
<organism evidence="1 2">
    <name type="scientific">Mycena albidolilacea</name>
    <dbReference type="NCBI Taxonomy" id="1033008"/>
    <lineage>
        <taxon>Eukaryota</taxon>
        <taxon>Fungi</taxon>
        <taxon>Dikarya</taxon>
        <taxon>Basidiomycota</taxon>
        <taxon>Agaricomycotina</taxon>
        <taxon>Agaricomycetes</taxon>
        <taxon>Agaricomycetidae</taxon>
        <taxon>Agaricales</taxon>
        <taxon>Marasmiineae</taxon>
        <taxon>Mycenaceae</taxon>
        <taxon>Mycena</taxon>
    </lineage>
</organism>